<evidence type="ECO:0000256" key="4">
    <source>
        <dbReference type="ARBA" id="ARBA00022741"/>
    </source>
</evidence>
<dbReference type="GO" id="GO:0005524">
    <property type="term" value="F:ATP binding"/>
    <property type="evidence" value="ECO:0007669"/>
    <property type="project" value="UniProtKB-UniRule"/>
</dbReference>
<dbReference type="OrthoDB" id="9805987at2"/>
<name>A0A4Q7NZA1_9FIRM</name>
<dbReference type="AlphaFoldDB" id="A0A4Q7NZA1"/>
<keyword evidence="2 9" id="KW-0963">Cytoplasm</keyword>
<dbReference type="InterPro" id="IPR008909">
    <property type="entry name" value="DALR_anticod-bd"/>
</dbReference>
<accession>A0A4Q7NZA1</accession>
<dbReference type="Pfam" id="PF00750">
    <property type="entry name" value="tRNA-synt_1d"/>
    <property type="match status" value="1"/>
</dbReference>
<dbReference type="Proteomes" id="UP000292927">
    <property type="component" value="Unassembled WGS sequence"/>
</dbReference>
<evidence type="ECO:0000256" key="1">
    <source>
        <dbReference type="ARBA" id="ARBA00005594"/>
    </source>
</evidence>
<dbReference type="EC" id="6.1.1.19" evidence="9"/>
<proteinExistence type="inferred from homology"/>
<dbReference type="SUPFAM" id="SSF55190">
    <property type="entry name" value="Arginyl-tRNA synthetase (ArgRS), N-terminal 'additional' domain"/>
    <property type="match status" value="1"/>
</dbReference>
<dbReference type="InterPro" id="IPR009080">
    <property type="entry name" value="tRNAsynth_Ia_anticodon-bd"/>
</dbReference>
<evidence type="ECO:0000256" key="5">
    <source>
        <dbReference type="ARBA" id="ARBA00022840"/>
    </source>
</evidence>
<dbReference type="NCBIfam" id="TIGR00456">
    <property type="entry name" value="argS"/>
    <property type="match status" value="1"/>
</dbReference>
<dbReference type="EMBL" id="SGXF01000007">
    <property type="protein sequence ID" value="RZS92796.1"/>
    <property type="molecule type" value="Genomic_DNA"/>
</dbReference>
<keyword evidence="5 9" id="KW-0067">ATP-binding</keyword>
<evidence type="ECO:0000259" key="11">
    <source>
        <dbReference type="SMART" id="SM00836"/>
    </source>
</evidence>
<keyword evidence="6 9" id="KW-0648">Protein biosynthesis</keyword>
<dbReference type="Pfam" id="PF05746">
    <property type="entry name" value="DALR_1"/>
    <property type="match status" value="1"/>
</dbReference>
<feature type="domain" description="DALR anticodon binding" evidence="11">
    <location>
        <begin position="470"/>
        <end position="589"/>
    </location>
</feature>
<dbReference type="InterPro" id="IPR001412">
    <property type="entry name" value="aa-tRNA-synth_I_CS"/>
</dbReference>
<sequence>MKKILDLIGAQVQAAFADAGYEARYGRVTLSNRPDLCEYQCNGALAAAKAYHKAPIVIAEEVLEKLEKLEMFSEVSAVKPGFLNLKLSGAYLVSYLSEIAQSDKLGCGPADSHRKVVLDYGGPNVAKPLHVGHLRSAVIGESLKRICRFMGDEVIGDVHLGDWGLQMGLIIEELKDRQPELPYFDENYRGEYPKEAPFTISELEEIYPAASARSKEDEVFAKRAHDATFRLQNREPGYWALWEHIMRVSVEDLKKNYEKLNVTFDIWKKESDAQPYIPGMIQRMKEKGLAHESQGALVVDVKQESDTKEIPPCMLVKSDGATLYPTTDLATLVEREELFDPDMVLYVVDKRQELHFTQVFRCAKMAGIVPDETELRFLGFGTMNGKDGKPFKTRAGGVMRLETLIGEITQAVYDKVQENRTVDEQEAWEMSGKIALSALKYGDLSNQASKDYIFDVDRFTAFEGNTGPYILYTIVRIKSILRKYAENIGGDPERAELREPVNSSEKALMLLLARFGDVMDQVYRELAPHKLCAYIYELSNTFNSFYHETKILAEQDRDRQSGYIALICLAKQVLEKSIDLLGFSAPDRM</sequence>
<feature type="domain" description="Arginyl tRNA synthetase N-terminal" evidence="12">
    <location>
        <begin position="2"/>
        <end position="87"/>
    </location>
</feature>
<feature type="short sequence motif" description="'HIGH' region" evidence="9">
    <location>
        <begin position="123"/>
        <end position="133"/>
    </location>
</feature>
<evidence type="ECO:0000256" key="8">
    <source>
        <dbReference type="ARBA" id="ARBA00049339"/>
    </source>
</evidence>
<dbReference type="PRINTS" id="PR01038">
    <property type="entry name" value="TRNASYNTHARG"/>
</dbReference>
<reference evidence="13 14" key="1">
    <citation type="submission" date="2019-02" db="EMBL/GenBank/DDBJ databases">
        <title>Genomic Encyclopedia of Type Strains, Phase IV (KMG-IV): sequencing the most valuable type-strain genomes for metagenomic binning, comparative biology and taxonomic classification.</title>
        <authorList>
            <person name="Goeker M."/>
        </authorList>
    </citation>
    <scope>NUCLEOTIDE SEQUENCE [LARGE SCALE GENOMIC DNA]</scope>
    <source>
        <strain evidence="13 14">DSM 29486</strain>
    </source>
</reference>
<dbReference type="Gene3D" id="3.30.1360.70">
    <property type="entry name" value="Arginyl tRNA synthetase N-terminal domain"/>
    <property type="match status" value="1"/>
</dbReference>
<comment type="subcellular location">
    <subcellularLocation>
        <location evidence="9">Cytoplasm</location>
    </subcellularLocation>
</comment>
<dbReference type="InterPro" id="IPR036695">
    <property type="entry name" value="Arg-tRNA-synth_N_sf"/>
</dbReference>
<dbReference type="InterPro" id="IPR014729">
    <property type="entry name" value="Rossmann-like_a/b/a_fold"/>
</dbReference>
<dbReference type="HAMAP" id="MF_00123">
    <property type="entry name" value="Arg_tRNA_synth"/>
    <property type="match status" value="1"/>
</dbReference>
<evidence type="ECO:0000256" key="3">
    <source>
        <dbReference type="ARBA" id="ARBA00022598"/>
    </source>
</evidence>
<evidence type="ECO:0000256" key="7">
    <source>
        <dbReference type="ARBA" id="ARBA00023146"/>
    </source>
</evidence>
<evidence type="ECO:0000259" key="12">
    <source>
        <dbReference type="SMART" id="SM01016"/>
    </source>
</evidence>
<evidence type="ECO:0000313" key="13">
    <source>
        <dbReference type="EMBL" id="RZS92796.1"/>
    </source>
</evidence>
<dbReference type="InterPro" id="IPR001278">
    <property type="entry name" value="Arg-tRNA-ligase"/>
</dbReference>
<dbReference type="GO" id="GO:0006420">
    <property type="term" value="P:arginyl-tRNA aminoacylation"/>
    <property type="evidence" value="ECO:0007669"/>
    <property type="project" value="UniProtKB-UniRule"/>
</dbReference>
<dbReference type="PANTHER" id="PTHR11956:SF5">
    <property type="entry name" value="ARGININE--TRNA LIGASE, CYTOPLASMIC"/>
    <property type="match status" value="1"/>
</dbReference>
<dbReference type="Gene3D" id="1.10.730.10">
    <property type="entry name" value="Isoleucyl-tRNA Synthetase, Domain 1"/>
    <property type="match status" value="1"/>
</dbReference>
<keyword evidence="4 9" id="KW-0547">Nucleotide-binding</keyword>
<dbReference type="GO" id="GO:0004814">
    <property type="term" value="F:arginine-tRNA ligase activity"/>
    <property type="evidence" value="ECO:0007669"/>
    <property type="project" value="UniProtKB-UniRule"/>
</dbReference>
<dbReference type="SMART" id="SM00836">
    <property type="entry name" value="DALR_1"/>
    <property type="match status" value="1"/>
</dbReference>
<evidence type="ECO:0000256" key="10">
    <source>
        <dbReference type="RuleBase" id="RU363038"/>
    </source>
</evidence>
<organism evidence="13 14">
    <name type="scientific">Cuneatibacter caecimuris</name>
    <dbReference type="NCBI Taxonomy" id="1796618"/>
    <lineage>
        <taxon>Bacteria</taxon>
        <taxon>Bacillati</taxon>
        <taxon>Bacillota</taxon>
        <taxon>Clostridia</taxon>
        <taxon>Lachnospirales</taxon>
        <taxon>Lachnospiraceae</taxon>
        <taxon>Cuneatibacter</taxon>
    </lineage>
</organism>
<dbReference type="SMART" id="SM01016">
    <property type="entry name" value="Arg_tRNA_synt_N"/>
    <property type="match status" value="1"/>
</dbReference>
<evidence type="ECO:0000313" key="14">
    <source>
        <dbReference type="Proteomes" id="UP000292927"/>
    </source>
</evidence>
<gene>
    <name evidence="9" type="primary">argS</name>
    <name evidence="13" type="ORF">EV209_2867</name>
</gene>
<dbReference type="RefSeq" id="WP_130436115.1">
    <property type="nucleotide sequence ID" value="NZ_SGXF01000007.1"/>
</dbReference>
<dbReference type="SUPFAM" id="SSF52374">
    <property type="entry name" value="Nucleotidylyl transferase"/>
    <property type="match status" value="1"/>
</dbReference>
<keyword evidence="7 9" id="KW-0030">Aminoacyl-tRNA synthetase</keyword>
<keyword evidence="14" id="KW-1185">Reference proteome</keyword>
<comment type="caution">
    <text evidence="13">The sequence shown here is derived from an EMBL/GenBank/DDBJ whole genome shotgun (WGS) entry which is preliminary data.</text>
</comment>
<keyword evidence="3 9" id="KW-0436">Ligase</keyword>
<dbReference type="PROSITE" id="PS00178">
    <property type="entry name" value="AA_TRNA_LIGASE_I"/>
    <property type="match status" value="1"/>
</dbReference>
<dbReference type="GO" id="GO:0005737">
    <property type="term" value="C:cytoplasm"/>
    <property type="evidence" value="ECO:0007669"/>
    <property type="project" value="UniProtKB-SubCell"/>
</dbReference>
<comment type="catalytic activity">
    <reaction evidence="8 9">
        <text>tRNA(Arg) + L-arginine + ATP = L-arginyl-tRNA(Arg) + AMP + diphosphate</text>
        <dbReference type="Rhea" id="RHEA:20301"/>
        <dbReference type="Rhea" id="RHEA-COMP:9658"/>
        <dbReference type="Rhea" id="RHEA-COMP:9673"/>
        <dbReference type="ChEBI" id="CHEBI:30616"/>
        <dbReference type="ChEBI" id="CHEBI:32682"/>
        <dbReference type="ChEBI" id="CHEBI:33019"/>
        <dbReference type="ChEBI" id="CHEBI:78442"/>
        <dbReference type="ChEBI" id="CHEBI:78513"/>
        <dbReference type="ChEBI" id="CHEBI:456215"/>
        <dbReference type="EC" id="6.1.1.19"/>
    </reaction>
</comment>
<protein>
    <recommendedName>
        <fullName evidence="9">Arginine--tRNA ligase</fullName>
        <ecNumber evidence="9">6.1.1.19</ecNumber>
    </recommendedName>
    <alternativeName>
        <fullName evidence="9">Arginyl-tRNA synthetase</fullName>
        <shortName evidence="9">ArgRS</shortName>
    </alternativeName>
</protein>
<evidence type="ECO:0000256" key="2">
    <source>
        <dbReference type="ARBA" id="ARBA00022490"/>
    </source>
</evidence>
<dbReference type="Gene3D" id="3.40.50.620">
    <property type="entry name" value="HUPs"/>
    <property type="match status" value="1"/>
</dbReference>
<dbReference type="PANTHER" id="PTHR11956">
    <property type="entry name" value="ARGINYL-TRNA SYNTHETASE"/>
    <property type="match status" value="1"/>
</dbReference>
<evidence type="ECO:0000256" key="9">
    <source>
        <dbReference type="HAMAP-Rule" id="MF_00123"/>
    </source>
</evidence>
<evidence type="ECO:0000256" key="6">
    <source>
        <dbReference type="ARBA" id="ARBA00022917"/>
    </source>
</evidence>
<dbReference type="SUPFAM" id="SSF47323">
    <property type="entry name" value="Anticodon-binding domain of a subclass of class I aminoacyl-tRNA synthetases"/>
    <property type="match status" value="1"/>
</dbReference>
<dbReference type="Pfam" id="PF03485">
    <property type="entry name" value="Arg_tRNA_synt_N"/>
    <property type="match status" value="1"/>
</dbReference>
<comment type="similarity">
    <text evidence="1 9 10">Belongs to the class-I aminoacyl-tRNA synthetase family.</text>
</comment>
<comment type="subunit">
    <text evidence="9">Monomer.</text>
</comment>
<dbReference type="InterPro" id="IPR035684">
    <property type="entry name" value="ArgRS_core"/>
</dbReference>
<dbReference type="InterPro" id="IPR005148">
    <property type="entry name" value="Arg-tRNA-synth_N"/>
</dbReference>